<dbReference type="EMBL" id="RBXL01000001">
    <property type="protein sequence ID" value="RKT44970.1"/>
    <property type="molecule type" value="Genomic_DNA"/>
</dbReference>
<name>A0A495V8C8_9GAMM</name>
<keyword evidence="1" id="KW-0812">Transmembrane</keyword>
<dbReference type="AlphaFoldDB" id="A0A495V8C8"/>
<proteinExistence type="predicted"/>
<organism evidence="2 3">
    <name type="scientific">Thiocapsa rosea</name>
    <dbReference type="NCBI Taxonomy" id="69360"/>
    <lineage>
        <taxon>Bacteria</taxon>
        <taxon>Pseudomonadati</taxon>
        <taxon>Pseudomonadota</taxon>
        <taxon>Gammaproteobacteria</taxon>
        <taxon>Chromatiales</taxon>
        <taxon>Chromatiaceae</taxon>
        <taxon>Thiocapsa</taxon>
    </lineage>
</organism>
<gene>
    <name evidence="2" type="ORF">BDD21_2378</name>
</gene>
<feature type="transmembrane region" description="Helical" evidence="1">
    <location>
        <begin position="102"/>
        <end position="122"/>
    </location>
</feature>
<accession>A0A495V8C8</accession>
<evidence type="ECO:0000313" key="3">
    <source>
        <dbReference type="Proteomes" id="UP000274556"/>
    </source>
</evidence>
<comment type="caution">
    <text evidence="2">The sequence shown here is derived from an EMBL/GenBank/DDBJ whole genome shotgun (WGS) entry which is preliminary data.</text>
</comment>
<protein>
    <recommendedName>
        <fullName evidence="4">Attachment p12 family protein</fullName>
    </recommendedName>
</protein>
<keyword evidence="1" id="KW-0472">Membrane</keyword>
<keyword evidence="3" id="KW-1185">Reference proteome</keyword>
<evidence type="ECO:0000313" key="2">
    <source>
        <dbReference type="EMBL" id="RKT44970.1"/>
    </source>
</evidence>
<dbReference type="Proteomes" id="UP000274556">
    <property type="component" value="Unassembled WGS sequence"/>
</dbReference>
<reference evidence="2 3" key="1">
    <citation type="submission" date="2018-10" db="EMBL/GenBank/DDBJ databases">
        <title>Genomic Encyclopedia of Archaeal and Bacterial Type Strains, Phase II (KMG-II): from individual species to whole genera.</title>
        <authorList>
            <person name="Goeker M."/>
        </authorList>
    </citation>
    <scope>NUCLEOTIDE SEQUENCE [LARGE SCALE GENOMIC DNA]</scope>
    <source>
        <strain evidence="2 3">DSM 235</strain>
    </source>
</reference>
<keyword evidence="1" id="KW-1133">Transmembrane helix</keyword>
<evidence type="ECO:0008006" key="4">
    <source>
        <dbReference type="Google" id="ProtNLM"/>
    </source>
</evidence>
<sequence length="170" mass="17943">MTGLRLRSVGVAAIDYDNDKGGKGLPSSSCLTYFLAVPYHPHGQPDEYPMTDQITEQLGHPADSAAPSVTGEVKASAQLQSMASEMAVDRTPAIDISAEQPVGWLDLAVVAAVVAVALVYLYGKLWRRGGRCDGCGKGACGVVDRVADKSRSSHAVPVAIPRKPPTREAR</sequence>
<evidence type="ECO:0000256" key="1">
    <source>
        <dbReference type="SAM" id="Phobius"/>
    </source>
</evidence>